<keyword evidence="2" id="KW-1185">Reference proteome</keyword>
<reference evidence="1 2" key="1">
    <citation type="submission" date="2014-04" db="EMBL/GenBank/DDBJ databases">
        <authorList>
            <consortium name="DOE Joint Genome Institute"/>
            <person name="Kuo A."/>
            <person name="Tarkka M."/>
            <person name="Buscot F."/>
            <person name="Kohler A."/>
            <person name="Nagy L.G."/>
            <person name="Floudas D."/>
            <person name="Copeland A."/>
            <person name="Barry K.W."/>
            <person name="Cichocki N."/>
            <person name="Veneault-Fourrey C."/>
            <person name="LaButti K."/>
            <person name="Lindquist E.A."/>
            <person name="Lipzen A."/>
            <person name="Lundell T."/>
            <person name="Morin E."/>
            <person name="Murat C."/>
            <person name="Sun H."/>
            <person name="Tunlid A."/>
            <person name="Henrissat B."/>
            <person name="Grigoriev I.V."/>
            <person name="Hibbett D.S."/>
            <person name="Martin F."/>
            <person name="Nordberg H.P."/>
            <person name="Cantor M.N."/>
            <person name="Hua S.X."/>
        </authorList>
    </citation>
    <scope>NUCLEOTIDE SEQUENCE [LARGE SCALE GENOMIC DNA]</scope>
    <source>
        <strain evidence="1 2">F 1598</strain>
    </source>
</reference>
<dbReference type="InParanoid" id="A0A0C3F1L7"/>
<dbReference type="HOGENOM" id="CLU_1806939_0_0_1"/>
<protein>
    <submittedName>
        <fullName evidence="1">Uncharacterized protein</fullName>
    </submittedName>
</protein>
<reference evidence="2" key="2">
    <citation type="submission" date="2015-01" db="EMBL/GenBank/DDBJ databases">
        <title>Evolutionary Origins and Diversification of the Mycorrhizal Mutualists.</title>
        <authorList>
            <consortium name="DOE Joint Genome Institute"/>
            <consortium name="Mycorrhizal Genomics Consortium"/>
            <person name="Kohler A."/>
            <person name="Kuo A."/>
            <person name="Nagy L.G."/>
            <person name="Floudas D."/>
            <person name="Copeland A."/>
            <person name="Barry K.W."/>
            <person name="Cichocki N."/>
            <person name="Veneault-Fourrey C."/>
            <person name="LaButti K."/>
            <person name="Lindquist E.A."/>
            <person name="Lipzen A."/>
            <person name="Lundell T."/>
            <person name="Morin E."/>
            <person name="Murat C."/>
            <person name="Riley R."/>
            <person name="Ohm R."/>
            <person name="Sun H."/>
            <person name="Tunlid A."/>
            <person name="Henrissat B."/>
            <person name="Grigoriev I.V."/>
            <person name="Hibbett D.S."/>
            <person name="Martin F."/>
        </authorList>
    </citation>
    <scope>NUCLEOTIDE SEQUENCE [LARGE SCALE GENOMIC DNA]</scope>
    <source>
        <strain evidence="2">F 1598</strain>
    </source>
</reference>
<dbReference type="Proteomes" id="UP000054166">
    <property type="component" value="Unassembled WGS sequence"/>
</dbReference>
<accession>A0A0C3F1L7</accession>
<evidence type="ECO:0000313" key="2">
    <source>
        <dbReference type="Proteomes" id="UP000054166"/>
    </source>
</evidence>
<organism evidence="1 2">
    <name type="scientific">Piloderma croceum (strain F 1598)</name>
    <dbReference type="NCBI Taxonomy" id="765440"/>
    <lineage>
        <taxon>Eukaryota</taxon>
        <taxon>Fungi</taxon>
        <taxon>Dikarya</taxon>
        <taxon>Basidiomycota</taxon>
        <taxon>Agaricomycotina</taxon>
        <taxon>Agaricomycetes</taxon>
        <taxon>Agaricomycetidae</taxon>
        <taxon>Atheliales</taxon>
        <taxon>Atheliaceae</taxon>
        <taxon>Piloderma</taxon>
    </lineage>
</organism>
<dbReference type="AlphaFoldDB" id="A0A0C3F1L7"/>
<name>A0A0C3F1L7_PILCF</name>
<dbReference type="EMBL" id="KN833015">
    <property type="protein sequence ID" value="KIM78635.1"/>
    <property type="molecule type" value="Genomic_DNA"/>
</dbReference>
<evidence type="ECO:0000313" key="1">
    <source>
        <dbReference type="EMBL" id="KIM78635.1"/>
    </source>
</evidence>
<gene>
    <name evidence="1" type="ORF">PILCRDRAFT_90566</name>
</gene>
<sequence>MSWLGKLAYIGADTISAFSLQKDAKDGESTYCLGKRSIRYKDIADLCFKPIVRHNRKRSANIIESLATFKSDGSPNLSSTTLSAPNNYGDLSSKSSRVKFSHKGVVVGLFSSVWHPRSTIVPSQHRRLHSVQWFNLKGVSQDV</sequence>
<proteinExistence type="predicted"/>